<evidence type="ECO:0000256" key="1">
    <source>
        <dbReference type="SAM" id="Coils"/>
    </source>
</evidence>
<dbReference type="OrthoDB" id="5638605at2"/>
<keyword evidence="3" id="KW-1185">Reference proteome</keyword>
<organism evidence="2 3">
    <name type="scientific">Legionella waltersii</name>
    <dbReference type="NCBI Taxonomy" id="66969"/>
    <lineage>
        <taxon>Bacteria</taxon>
        <taxon>Pseudomonadati</taxon>
        <taxon>Pseudomonadota</taxon>
        <taxon>Gammaproteobacteria</taxon>
        <taxon>Legionellales</taxon>
        <taxon>Legionellaceae</taxon>
        <taxon>Legionella</taxon>
    </lineage>
</organism>
<proteinExistence type="predicted"/>
<dbReference type="RefSeq" id="WP_058478924.1">
    <property type="nucleotide sequence ID" value="NZ_CAAAIQ010000029.1"/>
</dbReference>
<feature type="coiled-coil region" evidence="1">
    <location>
        <begin position="316"/>
        <end position="343"/>
    </location>
</feature>
<name>A0A0W1APA0_9GAMM</name>
<dbReference type="STRING" id="66969.Lwal_0047"/>
<protein>
    <submittedName>
        <fullName evidence="2">Uncharacterized protein</fullName>
    </submittedName>
</protein>
<dbReference type="PATRIC" id="fig|66969.6.peg.50"/>
<keyword evidence="1" id="KW-0175">Coiled coil</keyword>
<comment type="caution">
    <text evidence="2">The sequence shown here is derived from an EMBL/GenBank/DDBJ whole genome shotgun (WGS) entry which is preliminary data.</text>
</comment>
<dbReference type="EMBL" id="LNZB01000002">
    <property type="protein sequence ID" value="KTD83059.1"/>
    <property type="molecule type" value="Genomic_DNA"/>
</dbReference>
<dbReference type="AlphaFoldDB" id="A0A0W1APA0"/>
<accession>A0A0W1APA0</accession>
<reference evidence="2 3" key="1">
    <citation type="submission" date="2015-11" db="EMBL/GenBank/DDBJ databases">
        <title>Genomic analysis of 38 Legionella species identifies large and diverse effector repertoires.</title>
        <authorList>
            <person name="Burstein D."/>
            <person name="Amaro F."/>
            <person name="Zusman T."/>
            <person name="Lifshitz Z."/>
            <person name="Cohen O."/>
            <person name="Gilbert J.A."/>
            <person name="Pupko T."/>
            <person name="Shuman H.A."/>
            <person name="Segal G."/>
        </authorList>
    </citation>
    <scope>NUCLEOTIDE SEQUENCE [LARGE SCALE GENOMIC DNA]</scope>
    <source>
        <strain evidence="2 3">ATCC 51914</strain>
    </source>
</reference>
<gene>
    <name evidence="2" type="ORF">Lwal_0047</name>
</gene>
<sequence length="553" mass="63941">MKKRQLRAIYTNPIEISSEQALLEQVQEFAEIKFNQNLYNHITVNKNNIKRFTSGKFDGSKYSPEYLNFLEAMIQALTSAESNVNTRIIRDQYALYDHYSRQPRTKKDYPAIEDIKTDSTLESNVNKRLDAFKKKLEAIRDQQLILKAKSLAELTSKEVVEIQQTLSLMQDSYLKLCSNYSLESSVELDRKLESSFGEQSILQIRKRFAERKKAMDSILEACEGTPVAEAIRREQSMLEQQTEQFELIVKRANELMNLHQLLKQIKAIEGSVTEKASTLREDTDAPELREFIRFVTDKEKEIQQLKQGVKGNSKPYEQTDRTIDQIEQSIQQHKQRALLLLEKIEKQRNVVPENIEDNPIKALPKEAEPKNQEVLQIKKERLEEAINLIQRYREKLEKEPDKQRTVRFFHKSRNSAKIKYCTSLVQKLTEEVKTLTLESDLHQIINRAHGEVILGGDQTEITKGGSYFGTSRMLSLQRLLGIDEAWEKKGHSKFLGFSTQSDLHGLKTSGVVGDDVRGIVSNYYSDNPSSREQYQELIGQVFPDQEYPKPPCN</sequence>
<evidence type="ECO:0000313" key="3">
    <source>
        <dbReference type="Proteomes" id="UP000054729"/>
    </source>
</evidence>
<evidence type="ECO:0000313" key="2">
    <source>
        <dbReference type="EMBL" id="KTD83059.1"/>
    </source>
</evidence>
<dbReference type="Proteomes" id="UP000054729">
    <property type="component" value="Unassembled WGS sequence"/>
</dbReference>